<dbReference type="Proteomes" id="UP000065511">
    <property type="component" value="Chromosome"/>
</dbReference>
<dbReference type="EMBL" id="JXLC01000016">
    <property type="protein sequence ID" value="OJG91228.1"/>
    <property type="molecule type" value="Genomic_DNA"/>
</dbReference>
<keyword evidence="1" id="KW-1133">Transmembrane helix</keyword>
<dbReference type="InterPro" id="IPR047776">
    <property type="entry name" value="ABC_SBP_TrpX-like"/>
</dbReference>
<name>A0A0S3K8F1_9ENTE</name>
<dbReference type="CDD" id="cd06325">
    <property type="entry name" value="PBP1_ABC_unchar_transporter"/>
    <property type="match status" value="1"/>
</dbReference>
<protein>
    <submittedName>
        <fullName evidence="2 3">ABC transporter substrate-binding protein</fullName>
    </submittedName>
</protein>
<dbReference type="KEGG" id="ess:ATZ33_03830"/>
<sequence>MKKNRLSIVVAIIVIFLIGSFFVEKKEATPEKLPTVGVLQFVSHPALDKIYKGIQAGLEEEGYEDGKNMTIAFQNGQADQSKLATMSQQLIQEKKADVLIGIATPAAQALANTTTEIPIVLGAITDPVSAGLVKDNQVPGGNITGVSDKSPVAAQFDLLTEILPKSKKIGILYASSEENSKFQVEEAKKAAEKKGLIVKTYVVPSSNEIAQTVQVMTSEVDTIYIPTDNTIANAMQTVVNEANKTKTPIIPSVDTMVEQGGLATVGINQFDLGVQTGKMAAAILSGQTKPATTPIYTFKTGDIIINQKQAEKLGISISEKIKSKATIIE</sequence>
<gene>
    <name evidence="2" type="ORF">ATZ33_03830</name>
    <name evidence="3" type="ORF">RV15_GL000858</name>
</gene>
<evidence type="ECO:0000313" key="3">
    <source>
        <dbReference type="EMBL" id="OJG91228.1"/>
    </source>
</evidence>
<dbReference type="InterPro" id="IPR028082">
    <property type="entry name" value="Peripla_BP_I"/>
</dbReference>
<reference evidence="3 5" key="1">
    <citation type="submission" date="2014-12" db="EMBL/GenBank/DDBJ databases">
        <title>Draft genome sequences of 29 type strains of Enterococci.</title>
        <authorList>
            <person name="Zhong Z."/>
            <person name="Sun Z."/>
            <person name="Liu W."/>
            <person name="Zhang W."/>
            <person name="Zhang H."/>
        </authorList>
    </citation>
    <scope>NUCLEOTIDE SEQUENCE [LARGE SCALE GENOMIC DNA]</scope>
    <source>
        <strain evidence="3 5">DSM 22801</strain>
    </source>
</reference>
<evidence type="ECO:0000313" key="2">
    <source>
        <dbReference type="EMBL" id="ALS00531.1"/>
    </source>
</evidence>
<reference evidence="2 4" key="2">
    <citation type="submission" date="2015-12" db="EMBL/GenBank/DDBJ databases">
        <authorList>
            <person name="Lauer A."/>
            <person name="Humrighouse B."/>
            <person name="Loparev V."/>
            <person name="Shewmaker P.L."/>
            <person name="Whitney A.M."/>
            <person name="McLaughlin R.W."/>
        </authorList>
    </citation>
    <scope>NUCLEOTIDE SEQUENCE [LARGE SCALE GENOMIC DNA]</scope>
    <source>
        <strain evidence="2 4">LMG 23085</strain>
    </source>
</reference>
<dbReference type="EMBL" id="CP013614">
    <property type="protein sequence ID" value="ALS00531.1"/>
    <property type="molecule type" value="Genomic_DNA"/>
</dbReference>
<feature type="transmembrane region" description="Helical" evidence="1">
    <location>
        <begin position="6"/>
        <end position="23"/>
    </location>
</feature>
<keyword evidence="1" id="KW-0812">Transmembrane</keyword>
<organism evidence="3 5">
    <name type="scientific">Enterococcus silesiacus</name>
    <dbReference type="NCBI Taxonomy" id="332949"/>
    <lineage>
        <taxon>Bacteria</taxon>
        <taxon>Bacillati</taxon>
        <taxon>Bacillota</taxon>
        <taxon>Bacilli</taxon>
        <taxon>Lactobacillales</taxon>
        <taxon>Enterococcaceae</taxon>
        <taxon>Enterococcus</taxon>
    </lineage>
</organism>
<evidence type="ECO:0000313" key="4">
    <source>
        <dbReference type="Proteomes" id="UP000065511"/>
    </source>
</evidence>
<dbReference type="Gene3D" id="3.40.50.2300">
    <property type="match status" value="2"/>
</dbReference>
<keyword evidence="4" id="KW-1185">Reference proteome</keyword>
<dbReference type="PANTHER" id="PTHR35271:SF1">
    <property type="entry name" value="ABC TRANSPORTER, SUBSTRATE-BINDING LIPOPROTEIN"/>
    <property type="match status" value="1"/>
</dbReference>
<evidence type="ECO:0000256" key="1">
    <source>
        <dbReference type="SAM" id="Phobius"/>
    </source>
</evidence>
<dbReference type="Proteomes" id="UP000183039">
    <property type="component" value="Unassembled WGS sequence"/>
</dbReference>
<dbReference type="RefSeq" id="WP_071878169.1">
    <property type="nucleotide sequence ID" value="NZ_JXLC01000016.1"/>
</dbReference>
<dbReference type="OrthoDB" id="9776955at2"/>
<dbReference type="InterPro" id="IPR007487">
    <property type="entry name" value="ABC_transpt-TYRBP-like"/>
</dbReference>
<dbReference type="AlphaFoldDB" id="A0A0S3K8F1"/>
<accession>A0A0S3K8F1</accession>
<dbReference type="NCBIfam" id="NF041285">
    <property type="entry name" value="ABC_SBP_TrpX"/>
    <property type="match status" value="1"/>
</dbReference>
<proteinExistence type="predicted"/>
<dbReference type="Pfam" id="PF04392">
    <property type="entry name" value="ABC_sub_bind"/>
    <property type="match status" value="1"/>
</dbReference>
<keyword evidence="1" id="KW-0472">Membrane</keyword>
<dbReference type="PANTHER" id="PTHR35271">
    <property type="entry name" value="ABC TRANSPORTER, SUBSTRATE-BINDING LIPOPROTEIN-RELATED"/>
    <property type="match status" value="1"/>
</dbReference>
<dbReference type="SUPFAM" id="SSF53822">
    <property type="entry name" value="Periplasmic binding protein-like I"/>
    <property type="match status" value="1"/>
</dbReference>
<evidence type="ECO:0000313" key="5">
    <source>
        <dbReference type="Proteomes" id="UP000183039"/>
    </source>
</evidence>